<proteinExistence type="predicted"/>
<name>A0AA42H487_STUST</name>
<dbReference type="InterPro" id="IPR053842">
    <property type="entry name" value="NikA-like"/>
</dbReference>
<dbReference type="RefSeq" id="WP_279647907.1">
    <property type="nucleotide sequence ID" value="NZ_JAODZE010000001.1"/>
</dbReference>
<sequence>MKTETEKKSSTLIVRVNEEERAIIDQKVKDAGYKSASAYVRDYIAREQPKAKAEINPKSLEIITGLMALSSLLNSNAPREQLNSKIGELSKLAMGA</sequence>
<accession>A0AA42H487</accession>
<dbReference type="Pfam" id="PF21983">
    <property type="entry name" value="NikA-like"/>
    <property type="match status" value="1"/>
</dbReference>
<evidence type="ECO:0000313" key="2">
    <source>
        <dbReference type="Proteomes" id="UP001158076"/>
    </source>
</evidence>
<reference evidence="1" key="1">
    <citation type="submission" date="2022-09" db="EMBL/GenBank/DDBJ databases">
        <title>Intensive care unit water sources are persistently colonized with multi-drug resistant bacteria and are the site of extensive horizontal gene transfer of antibiotic resistance genes.</title>
        <authorList>
            <person name="Diorio-Toth L."/>
        </authorList>
    </citation>
    <scope>NUCLEOTIDE SEQUENCE</scope>
    <source>
        <strain evidence="1">GD04147</strain>
    </source>
</reference>
<dbReference type="AlphaFoldDB" id="A0AA42H487"/>
<dbReference type="Proteomes" id="UP001158076">
    <property type="component" value="Unassembled WGS sequence"/>
</dbReference>
<organism evidence="1 2">
    <name type="scientific">Stutzerimonas stutzeri</name>
    <name type="common">Pseudomonas stutzeri</name>
    <dbReference type="NCBI Taxonomy" id="316"/>
    <lineage>
        <taxon>Bacteria</taxon>
        <taxon>Pseudomonadati</taxon>
        <taxon>Pseudomonadota</taxon>
        <taxon>Gammaproteobacteria</taxon>
        <taxon>Pseudomonadales</taxon>
        <taxon>Pseudomonadaceae</taxon>
        <taxon>Stutzerimonas</taxon>
    </lineage>
</organism>
<gene>
    <name evidence="1" type="ORF">N7335_01855</name>
</gene>
<evidence type="ECO:0000313" key="1">
    <source>
        <dbReference type="EMBL" id="MDH0145130.1"/>
    </source>
</evidence>
<dbReference type="EMBL" id="JAODZE010000001">
    <property type="protein sequence ID" value="MDH0145130.1"/>
    <property type="molecule type" value="Genomic_DNA"/>
</dbReference>
<protein>
    <submittedName>
        <fullName evidence="1">Uncharacterized protein</fullName>
    </submittedName>
</protein>
<comment type="caution">
    <text evidence="1">The sequence shown here is derived from an EMBL/GenBank/DDBJ whole genome shotgun (WGS) entry which is preliminary data.</text>
</comment>